<feature type="coiled-coil region" evidence="3">
    <location>
        <begin position="278"/>
        <end position="305"/>
    </location>
</feature>
<dbReference type="GO" id="GO:0005858">
    <property type="term" value="C:axonemal dynein complex"/>
    <property type="evidence" value="ECO:0007669"/>
    <property type="project" value="InterPro"/>
</dbReference>
<dbReference type="InterPro" id="IPR039750">
    <property type="entry name" value="DRC1/DRC2"/>
</dbReference>
<gene>
    <name evidence="6" type="ORF">CLUMA_CG020184</name>
</gene>
<comment type="similarity">
    <text evidence="1">Belongs to the DRC1 family.</text>
</comment>
<evidence type="ECO:0000256" key="1">
    <source>
        <dbReference type="ARBA" id="ARBA00009688"/>
    </source>
</evidence>
<keyword evidence="7" id="KW-1185">Reference proteome</keyword>
<dbReference type="AlphaFoldDB" id="A0A1J1J8G4"/>
<dbReference type="PANTHER" id="PTHR21625:SF1">
    <property type="entry name" value="DYNEIN REGULATORY COMPLEX PROTEIN 1"/>
    <property type="match status" value="1"/>
</dbReference>
<dbReference type="Pfam" id="PF14772">
    <property type="entry name" value="NYD-SP28"/>
    <property type="match status" value="1"/>
</dbReference>
<keyword evidence="2 3" id="KW-0175">Coiled coil</keyword>
<dbReference type="InterPro" id="IPR039505">
    <property type="entry name" value="DRC1/2_N"/>
</dbReference>
<dbReference type="GO" id="GO:0070286">
    <property type="term" value="P:axonemal dynein complex assembly"/>
    <property type="evidence" value="ECO:0007669"/>
    <property type="project" value="InterPro"/>
</dbReference>
<reference evidence="6 7" key="1">
    <citation type="submission" date="2015-04" db="EMBL/GenBank/DDBJ databases">
        <authorList>
            <person name="Syromyatnikov M.Y."/>
            <person name="Popov V.N."/>
        </authorList>
    </citation>
    <scope>NUCLEOTIDE SEQUENCE [LARGE SCALE GENOMIC DNA]</scope>
</reference>
<feature type="domain" description="Dynein regulatory complex protein 1 C-terminal" evidence="5">
    <location>
        <begin position="633"/>
        <end position="682"/>
    </location>
</feature>
<dbReference type="GO" id="GO:0060285">
    <property type="term" value="P:cilium-dependent cell motility"/>
    <property type="evidence" value="ECO:0007669"/>
    <property type="project" value="TreeGrafter"/>
</dbReference>
<feature type="coiled-coil region" evidence="3">
    <location>
        <begin position="651"/>
        <end position="678"/>
    </location>
</feature>
<dbReference type="EMBL" id="CVRI01000070">
    <property type="protein sequence ID" value="CRL07201.1"/>
    <property type="molecule type" value="Genomic_DNA"/>
</dbReference>
<feature type="domain" description="Dynein regulatory complex protein 1/2 N-terminal" evidence="4">
    <location>
        <begin position="90"/>
        <end position="190"/>
    </location>
</feature>
<dbReference type="STRING" id="568069.A0A1J1J8G4"/>
<evidence type="ECO:0000259" key="4">
    <source>
        <dbReference type="Pfam" id="PF14772"/>
    </source>
</evidence>
<accession>A0A1J1J8G4</accession>
<evidence type="ECO:0000256" key="3">
    <source>
        <dbReference type="SAM" id="Coils"/>
    </source>
</evidence>
<name>A0A1J1J8G4_9DIPT</name>
<protein>
    <submittedName>
        <fullName evidence="6">CLUMA_CG020184, isoform A</fullName>
    </submittedName>
</protein>
<dbReference type="Proteomes" id="UP000183832">
    <property type="component" value="Unassembled WGS sequence"/>
</dbReference>
<dbReference type="Pfam" id="PF14775">
    <property type="entry name" value="NYD-SP28_assoc"/>
    <property type="match status" value="1"/>
</dbReference>
<dbReference type="GO" id="GO:0003352">
    <property type="term" value="P:regulation of cilium movement"/>
    <property type="evidence" value="ECO:0007669"/>
    <property type="project" value="TreeGrafter"/>
</dbReference>
<dbReference type="InterPro" id="IPR029440">
    <property type="entry name" value="DRC1_C"/>
</dbReference>
<organism evidence="6 7">
    <name type="scientific">Clunio marinus</name>
    <dbReference type="NCBI Taxonomy" id="568069"/>
    <lineage>
        <taxon>Eukaryota</taxon>
        <taxon>Metazoa</taxon>
        <taxon>Ecdysozoa</taxon>
        <taxon>Arthropoda</taxon>
        <taxon>Hexapoda</taxon>
        <taxon>Insecta</taxon>
        <taxon>Pterygota</taxon>
        <taxon>Neoptera</taxon>
        <taxon>Endopterygota</taxon>
        <taxon>Diptera</taxon>
        <taxon>Nematocera</taxon>
        <taxon>Chironomoidea</taxon>
        <taxon>Chironomidae</taxon>
        <taxon>Clunio</taxon>
    </lineage>
</organism>
<evidence type="ECO:0000313" key="6">
    <source>
        <dbReference type="EMBL" id="CRL07201.1"/>
    </source>
</evidence>
<evidence type="ECO:0000313" key="7">
    <source>
        <dbReference type="Proteomes" id="UP000183832"/>
    </source>
</evidence>
<dbReference type="PANTHER" id="PTHR21625">
    <property type="entry name" value="NYD-SP28 PROTEIN"/>
    <property type="match status" value="1"/>
</dbReference>
<proteinExistence type="inferred from homology"/>
<sequence length="695" mass="82275">MEDHSKRVTLSAEKTNVPLMKRIVEHAILDEKRQNFIQEFLKRKDDIPKLVTELYNNDKVGIENQLETSDKIVCGIIQNGDDFITNIRSANDRREVERRITEAELRECLLSDLQKDSQLSLIKLEDISKKWNEIENIFDPVEIYKNLESQKARINDLIDQKLTIINECRDELNSADVRYIQDLDKHTNDIHCLVERIDKQVDVAKKTYREHLDMLQKTIEDERKIFQIISTKKWESMYEKRAVNEESRMRREAEKNEHYVNEIRRIQLNHSELIRATKIRLDNDNEVLEIEVQKLKRNITLNSEKLDYNFQVLKKREDENVMVRNQQKRRLSKLVDTILTLKRKLKEAKSTSVFETKKFTADIMKLHGKILDLEQKSNLFSEQNNKKYLTVWDINFEECEKILEQILKIDKILWEQQLCIKWEDPKINIVKREDLESFRSAQNSTLVSVNDSDNKTKALNFYDDDPFQPKTPYNEIIDEKLTKIIFHAIANNSGFLIESKLSHLLSSYSRSDQTIIHLDAVLNALGINKSEEIDLIKNYFLSFIKCKKCGMKLLSVDYMDCIAIENMEDDHEFELKTLDVYNVLTKFMKEHIISLNKMMPKKNIIKRINTQKNIIDPLTAQKDVDKCFKSLDFPDERDKIWNVLTDGLQNYLKVLNEREALEKECEFLRNQNRELNHLLQKFVPESLCHSFSPPK</sequence>
<dbReference type="OrthoDB" id="10260459at2759"/>
<evidence type="ECO:0000259" key="5">
    <source>
        <dbReference type="Pfam" id="PF14775"/>
    </source>
</evidence>
<evidence type="ECO:0000256" key="2">
    <source>
        <dbReference type="ARBA" id="ARBA00023054"/>
    </source>
</evidence>